<feature type="region of interest" description="Disordered" evidence="1">
    <location>
        <begin position="194"/>
        <end position="228"/>
    </location>
</feature>
<feature type="region of interest" description="Disordered" evidence="1">
    <location>
        <begin position="1"/>
        <end position="30"/>
    </location>
</feature>
<organism evidence="2 3">
    <name type="scientific">Phascolomyces articulosus</name>
    <dbReference type="NCBI Taxonomy" id="60185"/>
    <lineage>
        <taxon>Eukaryota</taxon>
        <taxon>Fungi</taxon>
        <taxon>Fungi incertae sedis</taxon>
        <taxon>Mucoromycota</taxon>
        <taxon>Mucoromycotina</taxon>
        <taxon>Mucoromycetes</taxon>
        <taxon>Mucorales</taxon>
        <taxon>Lichtheimiaceae</taxon>
        <taxon>Phascolomyces</taxon>
    </lineage>
</organism>
<evidence type="ECO:0000256" key="1">
    <source>
        <dbReference type="SAM" id="MobiDB-lite"/>
    </source>
</evidence>
<comment type="caution">
    <text evidence="2">The sequence shown here is derived from an EMBL/GenBank/DDBJ whole genome shotgun (WGS) entry which is preliminary data.</text>
</comment>
<sequence>MSTSAATQRQATTVIEEGSSTTGKRKLHKHQRLIKKPLKEKSFVLMVQLKWPSYKIHAIVISPANIYETLTPHEHGIPQGPFQVTPVGSNEPITSSFAARKYDGFANRMAIRTDKTVSLLVTIKNNHTLIVSEYEKRQKKKRKSKMSSYVAILTHLAGKSKSQLEQILQSVEGCITELQATQIELKKESGQATKAWQTTKDELKKSRGKSAKSHLPRGLPEGGKSVPAEEQLKSCSFTGIIDPEELLWHQTRKERQYTKESSAAKLPCHRKKLNIMMLIGQAEMGYNTFLKGRPRRGGKQFRKEHHKSTTIALQNEHMPVKPNLCLLFSAIESPTRDSY</sequence>
<feature type="compositionally biased region" description="Basic residues" evidence="1">
    <location>
        <begin position="206"/>
        <end position="215"/>
    </location>
</feature>
<dbReference type="AlphaFoldDB" id="A0AAD5PET5"/>
<name>A0AAD5PET5_9FUNG</name>
<dbReference type="EMBL" id="JAIXMP010000011">
    <property type="protein sequence ID" value="KAI9265015.1"/>
    <property type="molecule type" value="Genomic_DNA"/>
</dbReference>
<protein>
    <submittedName>
        <fullName evidence="2">Uncharacterized protein</fullName>
    </submittedName>
</protein>
<keyword evidence="3" id="KW-1185">Reference proteome</keyword>
<evidence type="ECO:0000313" key="3">
    <source>
        <dbReference type="Proteomes" id="UP001209540"/>
    </source>
</evidence>
<evidence type="ECO:0000313" key="2">
    <source>
        <dbReference type="EMBL" id="KAI9265015.1"/>
    </source>
</evidence>
<feature type="compositionally biased region" description="Low complexity" evidence="1">
    <location>
        <begin position="1"/>
        <end position="13"/>
    </location>
</feature>
<dbReference type="Proteomes" id="UP001209540">
    <property type="component" value="Unassembled WGS sequence"/>
</dbReference>
<accession>A0AAD5PET5</accession>
<reference evidence="2" key="1">
    <citation type="journal article" date="2022" name="IScience">
        <title>Evolution of zygomycete secretomes and the origins of terrestrial fungal ecologies.</title>
        <authorList>
            <person name="Chang Y."/>
            <person name="Wang Y."/>
            <person name="Mondo S."/>
            <person name="Ahrendt S."/>
            <person name="Andreopoulos W."/>
            <person name="Barry K."/>
            <person name="Beard J."/>
            <person name="Benny G.L."/>
            <person name="Blankenship S."/>
            <person name="Bonito G."/>
            <person name="Cuomo C."/>
            <person name="Desiro A."/>
            <person name="Gervers K.A."/>
            <person name="Hundley H."/>
            <person name="Kuo A."/>
            <person name="LaButti K."/>
            <person name="Lang B.F."/>
            <person name="Lipzen A."/>
            <person name="O'Donnell K."/>
            <person name="Pangilinan J."/>
            <person name="Reynolds N."/>
            <person name="Sandor L."/>
            <person name="Smith M.E."/>
            <person name="Tsang A."/>
            <person name="Grigoriev I.V."/>
            <person name="Stajich J.E."/>
            <person name="Spatafora J.W."/>
        </authorList>
    </citation>
    <scope>NUCLEOTIDE SEQUENCE</scope>
    <source>
        <strain evidence="2">RSA 2281</strain>
    </source>
</reference>
<proteinExistence type="predicted"/>
<reference evidence="2" key="2">
    <citation type="submission" date="2023-02" db="EMBL/GenBank/DDBJ databases">
        <authorList>
            <consortium name="DOE Joint Genome Institute"/>
            <person name="Mondo S.J."/>
            <person name="Chang Y."/>
            <person name="Wang Y."/>
            <person name="Ahrendt S."/>
            <person name="Andreopoulos W."/>
            <person name="Barry K."/>
            <person name="Beard J."/>
            <person name="Benny G.L."/>
            <person name="Blankenship S."/>
            <person name="Bonito G."/>
            <person name="Cuomo C."/>
            <person name="Desiro A."/>
            <person name="Gervers K.A."/>
            <person name="Hundley H."/>
            <person name="Kuo A."/>
            <person name="LaButti K."/>
            <person name="Lang B.F."/>
            <person name="Lipzen A."/>
            <person name="O'Donnell K."/>
            <person name="Pangilinan J."/>
            <person name="Reynolds N."/>
            <person name="Sandor L."/>
            <person name="Smith M.W."/>
            <person name="Tsang A."/>
            <person name="Grigoriev I.V."/>
            <person name="Stajich J.E."/>
            <person name="Spatafora J.W."/>
        </authorList>
    </citation>
    <scope>NUCLEOTIDE SEQUENCE</scope>
    <source>
        <strain evidence="2">RSA 2281</strain>
    </source>
</reference>
<gene>
    <name evidence="2" type="ORF">BDA99DRAFT_571357</name>
</gene>